<dbReference type="Gene3D" id="2.10.80.10">
    <property type="entry name" value="Lipase, subunit A"/>
    <property type="match status" value="1"/>
</dbReference>
<dbReference type="EMBL" id="BMAW01037538">
    <property type="protein sequence ID" value="GFU48941.1"/>
    <property type="molecule type" value="Genomic_DNA"/>
</dbReference>
<evidence type="ECO:0000313" key="2">
    <source>
        <dbReference type="Proteomes" id="UP000887013"/>
    </source>
</evidence>
<gene>
    <name evidence="1" type="ORF">NPIL_126791</name>
</gene>
<accession>A0A8X6UVR5</accession>
<comment type="caution">
    <text evidence="1">The sequence shown here is derived from an EMBL/GenBank/DDBJ whole genome shotgun (WGS) entry which is preliminary data.</text>
</comment>
<keyword evidence="2" id="KW-1185">Reference proteome</keyword>
<protein>
    <submittedName>
        <fullName evidence="1">Uncharacterized protein</fullName>
    </submittedName>
</protein>
<proteinExistence type="predicted"/>
<reference evidence="1" key="1">
    <citation type="submission" date="2020-08" db="EMBL/GenBank/DDBJ databases">
        <title>Multicomponent nature underlies the extraordinary mechanical properties of spider dragline silk.</title>
        <authorList>
            <person name="Kono N."/>
            <person name="Nakamura H."/>
            <person name="Mori M."/>
            <person name="Yoshida Y."/>
            <person name="Ohtoshi R."/>
            <person name="Malay A.D."/>
            <person name="Moran D.A.P."/>
            <person name="Tomita M."/>
            <person name="Numata K."/>
            <person name="Arakawa K."/>
        </authorList>
    </citation>
    <scope>NUCLEOTIDE SEQUENCE</scope>
</reference>
<sequence length="68" mass="7071">MTAEDCSITPCQASKHCISVQGTLNCVDGAILDKACSAEPGRGGVYDRLPPCVSGLICDTTKTIVRSL</sequence>
<organism evidence="1 2">
    <name type="scientific">Nephila pilipes</name>
    <name type="common">Giant wood spider</name>
    <name type="synonym">Nephila maculata</name>
    <dbReference type="NCBI Taxonomy" id="299642"/>
    <lineage>
        <taxon>Eukaryota</taxon>
        <taxon>Metazoa</taxon>
        <taxon>Ecdysozoa</taxon>
        <taxon>Arthropoda</taxon>
        <taxon>Chelicerata</taxon>
        <taxon>Arachnida</taxon>
        <taxon>Araneae</taxon>
        <taxon>Araneomorphae</taxon>
        <taxon>Entelegynae</taxon>
        <taxon>Araneoidea</taxon>
        <taxon>Nephilidae</taxon>
        <taxon>Nephila</taxon>
    </lineage>
</organism>
<dbReference type="Proteomes" id="UP000887013">
    <property type="component" value="Unassembled WGS sequence"/>
</dbReference>
<dbReference type="AlphaFoldDB" id="A0A8X6UVR5"/>
<evidence type="ECO:0000313" key="1">
    <source>
        <dbReference type="EMBL" id="GFU48941.1"/>
    </source>
</evidence>
<name>A0A8X6UVR5_NEPPI</name>